<dbReference type="InterPro" id="IPR022986">
    <property type="entry name" value="UPF0237_ACT"/>
</dbReference>
<dbReference type="STRING" id="1120975.SAMN02746064_01499"/>
<organism evidence="3 4">
    <name type="scientific">Alkalibacter saccharofermentans DSM 14828</name>
    <dbReference type="NCBI Taxonomy" id="1120975"/>
    <lineage>
        <taxon>Bacteria</taxon>
        <taxon>Bacillati</taxon>
        <taxon>Bacillota</taxon>
        <taxon>Clostridia</taxon>
        <taxon>Eubacteriales</taxon>
        <taxon>Eubacteriaceae</taxon>
        <taxon>Alkalibacter</taxon>
    </lineage>
</organism>
<dbReference type="PROSITE" id="PS51671">
    <property type="entry name" value="ACT"/>
    <property type="match status" value="1"/>
</dbReference>
<dbReference type="HAMAP" id="MF_01054">
    <property type="entry name" value="UPF0237"/>
    <property type="match status" value="1"/>
</dbReference>
<evidence type="ECO:0000313" key="3">
    <source>
        <dbReference type="EMBL" id="SHE92077.1"/>
    </source>
</evidence>
<feature type="domain" description="ACT" evidence="2">
    <location>
        <begin position="4"/>
        <end position="82"/>
    </location>
</feature>
<dbReference type="InterPro" id="IPR050990">
    <property type="entry name" value="UPF0237/GcvR_regulator"/>
</dbReference>
<dbReference type="EMBL" id="FQTU01000009">
    <property type="protein sequence ID" value="SHE92077.1"/>
    <property type="molecule type" value="Genomic_DNA"/>
</dbReference>
<dbReference type="FunFam" id="3.30.70.260:FF:000032">
    <property type="entry name" value="UPF0237 protein SP_0238"/>
    <property type="match status" value="1"/>
</dbReference>
<name>A0A1M4XEQ1_9FIRM</name>
<dbReference type="InterPro" id="IPR045865">
    <property type="entry name" value="ACT-like_dom_sf"/>
</dbReference>
<comment type="similarity">
    <text evidence="1">Belongs to the UPF0237 family.</text>
</comment>
<proteinExistence type="inferred from homology"/>
<accession>A0A1M4XEQ1</accession>
<dbReference type="OrthoDB" id="9803078at2"/>
<dbReference type="CDD" id="cd04872">
    <property type="entry name" value="ACT_1ZPV"/>
    <property type="match status" value="1"/>
</dbReference>
<dbReference type="PANTHER" id="PTHR34875:SF6">
    <property type="entry name" value="UPF0237 PROTEIN MJ1558"/>
    <property type="match status" value="1"/>
</dbReference>
<evidence type="ECO:0000256" key="1">
    <source>
        <dbReference type="HAMAP-Rule" id="MF_01054"/>
    </source>
</evidence>
<protein>
    <recommendedName>
        <fullName evidence="1">UPF0237 protein SAMN02746064_01499</fullName>
    </recommendedName>
</protein>
<evidence type="ECO:0000259" key="2">
    <source>
        <dbReference type="PROSITE" id="PS51671"/>
    </source>
</evidence>
<dbReference type="PANTHER" id="PTHR34875">
    <property type="entry name" value="UPF0237 PROTEIN MJ1558"/>
    <property type="match status" value="1"/>
</dbReference>
<dbReference type="SUPFAM" id="SSF55021">
    <property type="entry name" value="ACT-like"/>
    <property type="match status" value="1"/>
</dbReference>
<dbReference type="Gene3D" id="3.30.70.260">
    <property type="match status" value="1"/>
</dbReference>
<sequence length="89" mass="10173">MKAIITVIGKDKVGIIYNVSKVLSENSVNIEDISQTIMQDYFTMMMLADLSQIKCEFNELKDILEKTGDEIGVSIKIQREEIFESMHNI</sequence>
<dbReference type="Proteomes" id="UP000184251">
    <property type="component" value="Unassembled WGS sequence"/>
</dbReference>
<dbReference type="NCBIfam" id="NF001220">
    <property type="entry name" value="PRK00194.1"/>
    <property type="match status" value="1"/>
</dbReference>
<dbReference type="InterPro" id="IPR002912">
    <property type="entry name" value="ACT_dom"/>
</dbReference>
<evidence type="ECO:0000313" key="4">
    <source>
        <dbReference type="Proteomes" id="UP000184251"/>
    </source>
</evidence>
<dbReference type="Pfam" id="PF13740">
    <property type="entry name" value="ACT_6"/>
    <property type="match status" value="1"/>
</dbReference>
<gene>
    <name evidence="3" type="ORF">SAMN02746064_01499</name>
</gene>
<reference evidence="3 4" key="1">
    <citation type="submission" date="2016-11" db="EMBL/GenBank/DDBJ databases">
        <authorList>
            <person name="Jaros S."/>
            <person name="Januszkiewicz K."/>
            <person name="Wedrychowicz H."/>
        </authorList>
    </citation>
    <scope>NUCLEOTIDE SEQUENCE [LARGE SCALE GENOMIC DNA]</scope>
    <source>
        <strain evidence="3 4">DSM 14828</strain>
    </source>
</reference>
<keyword evidence="4" id="KW-1185">Reference proteome</keyword>
<dbReference type="RefSeq" id="WP_073270692.1">
    <property type="nucleotide sequence ID" value="NZ_FQTU01000009.1"/>
</dbReference>
<dbReference type="AlphaFoldDB" id="A0A1M4XEQ1"/>